<dbReference type="PANTHER" id="PTHR12526">
    <property type="entry name" value="GLYCOSYLTRANSFERASE"/>
    <property type="match status" value="1"/>
</dbReference>
<dbReference type="Gene3D" id="3.40.50.2000">
    <property type="entry name" value="Glycogen Phosphorylase B"/>
    <property type="match status" value="2"/>
</dbReference>
<dbReference type="AlphaFoldDB" id="A0A7H0FZ58"/>
<gene>
    <name evidence="3" type="ORF">H8B22_03625</name>
</gene>
<evidence type="ECO:0000256" key="2">
    <source>
        <dbReference type="ARBA" id="ARBA00022679"/>
    </source>
</evidence>
<dbReference type="Pfam" id="PF13692">
    <property type="entry name" value="Glyco_trans_1_4"/>
    <property type="match status" value="1"/>
</dbReference>
<keyword evidence="4" id="KW-1185">Reference proteome</keyword>
<dbReference type="CDD" id="cd03801">
    <property type="entry name" value="GT4_PimA-like"/>
    <property type="match status" value="1"/>
</dbReference>
<proteinExistence type="predicted"/>
<dbReference type="KEGG" id="lsx:H8B22_03625"/>
<evidence type="ECO:0000313" key="4">
    <source>
        <dbReference type="Proteomes" id="UP000516018"/>
    </source>
</evidence>
<protein>
    <submittedName>
        <fullName evidence="3">Glycosyltransferase family 4 protein</fullName>
    </submittedName>
</protein>
<reference evidence="3 4" key="1">
    <citation type="submission" date="2020-08" db="EMBL/GenBank/DDBJ databases">
        <title>Lysobacter sp. II4 sp. nov., isolated from soil.</title>
        <authorList>
            <person name="Woo C.Y."/>
            <person name="Kim J."/>
        </authorList>
    </citation>
    <scope>NUCLEOTIDE SEQUENCE [LARGE SCALE GENOMIC DNA]</scope>
    <source>
        <strain evidence="3 4">II4</strain>
    </source>
</reference>
<organism evidence="3 4">
    <name type="scientific">Agrilutibacter terrestris</name>
    <dbReference type="NCBI Taxonomy" id="2865112"/>
    <lineage>
        <taxon>Bacteria</taxon>
        <taxon>Pseudomonadati</taxon>
        <taxon>Pseudomonadota</taxon>
        <taxon>Gammaproteobacteria</taxon>
        <taxon>Lysobacterales</taxon>
        <taxon>Lysobacteraceae</taxon>
        <taxon>Agrilutibacter</taxon>
    </lineage>
</organism>
<evidence type="ECO:0000256" key="1">
    <source>
        <dbReference type="ARBA" id="ARBA00022676"/>
    </source>
</evidence>
<dbReference type="EMBL" id="CP060820">
    <property type="protein sequence ID" value="QNP41324.1"/>
    <property type="molecule type" value="Genomic_DNA"/>
</dbReference>
<name>A0A7H0FZ58_9GAMM</name>
<dbReference type="PANTHER" id="PTHR12526:SF629">
    <property type="entry name" value="TEICHURONIC ACID BIOSYNTHESIS GLYCOSYLTRANSFERASE TUAH-RELATED"/>
    <property type="match status" value="1"/>
</dbReference>
<sequence>MAPAPDRYRPQATAKQRRRFALNAPLPRPVAQPRRVLFVSTSFPSSESDWKGLFIARMVEALAAREDVRLRAWMPPGPLPDAVDSAINDDDAQWLSKLMQAGGIAHLMRNRPLHGAAAVTGLLARLRRVYRDAADAQLFHVNWLQNALPLPRNDRRPALVTALGTDIRLLQLPAMKALLRRSIRNRRTLLCPNADWMVPVLEQAFGDIARVQCVPFGIDAGWYGIERTQNSDGRHRWLCVTRLTKNKLGPLFQWGERFFADHPGRELHVFGPRQEAGIAIPAWVQFHGPATPEALRRDWFPSATGLITLSQHSEGRPQVMLEAMAAGLPILASRLPAHEDLIEHARTGWLCDDAAGMAQGLEAIEDPMRNAEIGEHSRAWARDRIGTWADCADRYAALYDELLSP</sequence>
<keyword evidence="2 3" id="KW-0808">Transferase</keyword>
<evidence type="ECO:0000313" key="3">
    <source>
        <dbReference type="EMBL" id="QNP41324.1"/>
    </source>
</evidence>
<dbReference type="GO" id="GO:0016757">
    <property type="term" value="F:glycosyltransferase activity"/>
    <property type="evidence" value="ECO:0007669"/>
    <property type="project" value="UniProtKB-KW"/>
</dbReference>
<accession>A0A7H0FZ58</accession>
<keyword evidence="1" id="KW-0328">Glycosyltransferase</keyword>
<dbReference type="Proteomes" id="UP000516018">
    <property type="component" value="Chromosome"/>
</dbReference>
<dbReference type="SUPFAM" id="SSF53756">
    <property type="entry name" value="UDP-Glycosyltransferase/glycogen phosphorylase"/>
    <property type="match status" value="1"/>
</dbReference>